<reference evidence="2" key="1">
    <citation type="submission" date="2023-11" db="EMBL/GenBank/DDBJ databases">
        <authorList>
            <person name="De Vega J J."/>
            <person name="De Vega J J."/>
        </authorList>
    </citation>
    <scope>NUCLEOTIDE SEQUENCE</scope>
</reference>
<feature type="region of interest" description="Disordered" evidence="1">
    <location>
        <begin position="40"/>
        <end position="77"/>
    </location>
</feature>
<keyword evidence="3" id="KW-1185">Reference proteome</keyword>
<evidence type="ECO:0000256" key="1">
    <source>
        <dbReference type="SAM" id="MobiDB-lite"/>
    </source>
</evidence>
<feature type="compositionally biased region" description="Low complexity" evidence="1">
    <location>
        <begin position="42"/>
        <end position="53"/>
    </location>
</feature>
<dbReference type="EMBL" id="CAVNYO010000048">
    <property type="protein sequence ID" value="CAK5264087.1"/>
    <property type="molecule type" value="Genomic_DNA"/>
</dbReference>
<accession>A0AAD2Q1J2</accession>
<feature type="non-terminal residue" evidence="2">
    <location>
        <position position="77"/>
    </location>
</feature>
<dbReference type="AlphaFoldDB" id="A0AAD2Q1J2"/>
<proteinExistence type="predicted"/>
<gene>
    <name evidence="2" type="ORF">MYCIT1_LOCUS3976</name>
</gene>
<name>A0AAD2Q1J2_9AGAR</name>
<comment type="caution">
    <text evidence="2">The sequence shown here is derived from an EMBL/GenBank/DDBJ whole genome shotgun (WGS) entry which is preliminary data.</text>
</comment>
<sequence>MSTLELRPRSSKLGCRSRAVAAAAPSKRSRSTLLLFSPRLATSPTEPSTSVTTAITRLHPRGGPTGYPPAGPAGGIW</sequence>
<protein>
    <submittedName>
        <fullName evidence="2">Uncharacterized protein</fullName>
    </submittedName>
</protein>
<organism evidence="2 3">
    <name type="scientific">Mycena citricolor</name>
    <dbReference type="NCBI Taxonomy" id="2018698"/>
    <lineage>
        <taxon>Eukaryota</taxon>
        <taxon>Fungi</taxon>
        <taxon>Dikarya</taxon>
        <taxon>Basidiomycota</taxon>
        <taxon>Agaricomycotina</taxon>
        <taxon>Agaricomycetes</taxon>
        <taxon>Agaricomycetidae</taxon>
        <taxon>Agaricales</taxon>
        <taxon>Marasmiineae</taxon>
        <taxon>Mycenaceae</taxon>
        <taxon>Mycena</taxon>
    </lineage>
</organism>
<evidence type="ECO:0000313" key="3">
    <source>
        <dbReference type="Proteomes" id="UP001295794"/>
    </source>
</evidence>
<feature type="region of interest" description="Disordered" evidence="1">
    <location>
        <begin position="1"/>
        <end position="24"/>
    </location>
</feature>
<dbReference type="Proteomes" id="UP001295794">
    <property type="component" value="Unassembled WGS sequence"/>
</dbReference>
<evidence type="ECO:0000313" key="2">
    <source>
        <dbReference type="EMBL" id="CAK5264087.1"/>
    </source>
</evidence>